<feature type="coiled-coil region" evidence="1">
    <location>
        <begin position="715"/>
        <end position="761"/>
    </location>
</feature>
<organism evidence="4 5">
    <name type="scientific">Danxiaibacter flavus</name>
    <dbReference type="NCBI Taxonomy" id="3049108"/>
    <lineage>
        <taxon>Bacteria</taxon>
        <taxon>Pseudomonadati</taxon>
        <taxon>Bacteroidota</taxon>
        <taxon>Chitinophagia</taxon>
        <taxon>Chitinophagales</taxon>
        <taxon>Chitinophagaceae</taxon>
        <taxon>Danxiaibacter</taxon>
    </lineage>
</organism>
<evidence type="ECO:0000313" key="4">
    <source>
        <dbReference type="EMBL" id="MEX6690323.1"/>
    </source>
</evidence>
<keyword evidence="5" id="KW-1185">Reference proteome</keyword>
<evidence type="ECO:0000256" key="1">
    <source>
        <dbReference type="SAM" id="Coils"/>
    </source>
</evidence>
<feature type="compositionally biased region" description="Polar residues" evidence="2">
    <location>
        <begin position="1"/>
        <end position="10"/>
    </location>
</feature>
<dbReference type="EMBL" id="JAULBC010000008">
    <property type="protein sequence ID" value="MEX6690323.1"/>
    <property type="molecule type" value="Genomic_DNA"/>
</dbReference>
<name>A0ABV3ZKG7_9BACT</name>
<gene>
    <name evidence="4" type="ORF">QTN47_22625</name>
</gene>
<dbReference type="Proteomes" id="UP001560573">
    <property type="component" value="Unassembled WGS sequence"/>
</dbReference>
<evidence type="ECO:0000313" key="5">
    <source>
        <dbReference type="Proteomes" id="UP001560573"/>
    </source>
</evidence>
<proteinExistence type="predicted"/>
<evidence type="ECO:0000256" key="2">
    <source>
        <dbReference type="SAM" id="MobiDB-lite"/>
    </source>
</evidence>
<protein>
    <submittedName>
        <fullName evidence="4">DUF4157 domain-containing protein</fullName>
    </submittedName>
</protein>
<keyword evidence="1" id="KW-0175">Coiled coil</keyword>
<sequence length="1010" mass="113949">MNTFADQSQKNHSREADHLSAALSANSESLGFTDNRPEAVAQRQLQEMANNSPSVKKVAGLQAMADQFAASKTIQKKSNKTGLPDDLKNGIENLSGYSMDDVRVHYNSTKPAQLQAHAFAQGSDIYVGTGKEIYLPHEAWHVVQQKQGRVNATMQVHGIGVNDDEGLEAEADVMGANAARTMPANDGHTTASQQSATIQRQVKTGGESNVIQLKLDKKAALIIRKYIRDTLNSLSNLIDTKALRQMPELLSGILRRIAEIETQAINNYNTLPEAAAFVDHQLTGGYLSVMGRLAPAIQQAPPGDKVFKKHQWDFLVPPSMHIQASGILENAMLDAGTSLTYLSRRNQVDEWMQDSGVSLQIFKKMHESIQKILWLVNIRQSRKKEFTITDGEELLNSVGRLSMMIADIDFLPFWDTRPLPMNWTTNTYLTSRENATGQYTDEQIEQLKQNTFALRKKLNPENADELNANKEFRYEGSVPVGRGHQMALHSEGALRLDFHEGDRILEEVSPGAENADLSYENIVKYLRKIDGPLLRNQLRRVFADMSAADPFIRELAILLVGIEGSQNNMMALHGPMITDLVGEGAINWQQALFTGGRTPSLEQMPLFVYASDATQKGTDNSKSKGPMVRQSELMLSGKPNEKELEQARKASKDKALRQEDTDARNTVVNASVAELKKTQETALSEFIAGQKRESAEQVRIWKGKQEQWMRENVPAEQIEEQLKRALTEKMDAEDLKIKRKIEQFQAEQEKARIRLSSTKTKEYNQSAEAAEIKKQLKMLDFKPSDEMSQSAGYDTFLEVYMQQQFNLMNMFINAFFPQVHYLDFGQGAKGLANYVNFAQRLIEYYMLYRFYKEGDEAKSEQARFHINREKVEKFLDLRKSAKKEEKPQVEHDSSPNLSLQWYLASLAGSEFLINNCLIYAIARAMGIEPTRNDIYTLRIKLKKMAGENLGSMLDFQQHTVGIIMAHFGREGTIRLFTGEGGMATSELTIGVSDNVYDIYYANWHFTPYKK</sequence>
<evidence type="ECO:0000259" key="3">
    <source>
        <dbReference type="Pfam" id="PF13699"/>
    </source>
</evidence>
<accession>A0ABV3ZKG7</accession>
<dbReference type="RefSeq" id="WP_369331737.1">
    <property type="nucleotide sequence ID" value="NZ_JAULBC010000008.1"/>
</dbReference>
<reference evidence="4 5" key="1">
    <citation type="submission" date="2023-07" db="EMBL/GenBank/DDBJ databases">
        <authorList>
            <person name="Lian W.-H."/>
        </authorList>
    </citation>
    <scope>NUCLEOTIDE SEQUENCE [LARGE SCALE GENOMIC DNA]</scope>
    <source>
        <strain evidence="4 5">SYSU DXS3180</strain>
    </source>
</reference>
<dbReference type="InterPro" id="IPR025295">
    <property type="entry name" value="eCIS_core_dom"/>
</dbReference>
<dbReference type="Pfam" id="PF13699">
    <property type="entry name" value="eCIS_core"/>
    <property type="match status" value="1"/>
</dbReference>
<feature type="domain" description="eCIS core" evidence="3">
    <location>
        <begin position="83"/>
        <end position="148"/>
    </location>
</feature>
<feature type="compositionally biased region" description="Low complexity" evidence="2">
    <location>
        <begin position="19"/>
        <end position="30"/>
    </location>
</feature>
<comment type="caution">
    <text evidence="4">The sequence shown here is derived from an EMBL/GenBank/DDBJ whole genome shotgun (WGS) entry which is preliminary data.</text>
</comment>
<feature type="region of interest" description="Disordered" evidence="2">
    <location>
        <begin position="1"/>
        <end position="34"/>
    </location>
</feature>